<dbReference type="EMBL" id="JBEHCU010011279">
    <property type="protein sequence ID" value="KAL1376956.1"/>
    <property type="molecule type" value="Genomic_DNA"/>
</dbReference>
<protein>
    <recommendedName>
        <fullName evidence="1">SET domain-containing protein</fullName>
    </recommendedName>
</protein>
<keyword evidence="3" id="KW-1185">Reference proteome</keyword>
<comment type="caution">
    <text evidence="2">The sequence shown here is derived from an EMBL/GenBank/DDBJ whole genome shotgun (WGS) entry which is preliminary data.</text>
</comment>
<feature type="domain" description="SET" evidence="1">
    <location>
        <begin position="35"/>
        <end position="117"/>
    </location>
</feature>
<evidence type="ECO:0000313" key="2">
    <source>
        <dbReference type="EMBL" id="KAL1376956.1"/>
    </source>
</evidence>
<dbReference type="GO" id="GO:0008276">
    <property type="term" value="F:protein methyltransferase activity"/>
    <property type="evidence" value="ECO:0007669"/>
    <property type="project" value="UniProtKB-ARBA"/>
</dbReference>
<dbReference type="GO" id="GO:0008170">
    <property type="term" value="F:N-methyltransferase activity"/>
    <property type="evidence" value="ECO:0007669"/>
    <property type="project" value="UniProtKB-ARBA"/>
</dbReference>
<sequence length="236" mass="26652">MTAHISAALTCQITRAKTIPRAVTVNYVVFMKYSPLKELVKTKAQRNFVLNCLLEYTRKGGALLLNTPTGSSTVSLFGSICNHSCDPNAVFSIQSGHIKLALLRPVRKGEQIVVTYGPSWWQPDPNYQSSYTCKCVVCVGRKWVVKRYSLPPGATRQGKELQNALLSRGPSNPEKLILLQQYIERYAPYHPDVQLVDGLKSFHFLLYMLMQFHQQRLDRAKAVEGSCPCCECRRLK</sequence>
<dbReference type="GO" id="GO:0008757">
    <property type="term" value="F:S-adenosylmethionine-dependent methyltransferase activity"/>
    <property type="evidence" value="ECO:0007669"/>
    <property type="project" value="UniProtKB-ARBA"/>
</dbReference>
<dbReference type="Gene3D" id="2.170.270.10">
    <property type="entry name" value="SET domain"/>
    <property type="match status" value="1"/>
</dbReference>
<dbReference type="Proteomes" id="UP001562425">
    <property type="component" value="Unassembled WGS sequence"/>
</dbReference>
<accession>A0ABD1CKN2</accession>
<dbReference type="SUPFAM" id="SSF82199">
    <property type="entry name" value="SET domain"/>
    <property type="match status" value="1"/>
</dbReference>
<gene>
    <name evidence="2" type="ORF">pipiens_016581</name>
</gene>
<evidence type="ECO:0000313" key="3">
    <source>
        <dbReference type="Proteomes" id="UP001562425"/>
    </source>
</evidence>
<reference evidence="2 3" key="1">
    <citation type="submission" date="2024-05" db="EMBL/GenBank/DDBJ databases">
        <title>Culex pipiens pipiens assembly and annotation.</title>
        <authorList>
            <person name="Alout H."/>
            <person name="Durand T."/>
        </authorList>
    </citation>
    <scope>NUCLEOTIDE SEQUENCE [LARGE SCALE GENOMIC DNA]</scope>
    <source>
        <strain evidence="2">HA-2024</strain>
        <tissue evidence="2">Whole body</tissue>
    </source>
</reference>
<proteinExistence type="predicted"/>
<name>A0ABD1CKN2_CULPP</name>
<dbReference type="AlphaFoldDB" id="A0ABD1CKN2"/>
<evidence type="ECO:0000259" key="1">
    <source>
        <dbReference type="PROSITE" id="PS50280"/>
    </source>
</evidence>
<dbReference type="PROSITE" id="PS50280">
    <property type="entry name" value="SET"/>
    <property type="match status" value="1"/>
</dbReference>
<dbReference type="Pfam" id="PF00856">
    <property type="entry name" value="SET"/>
    <property type="match status" value="1"/>
</dbReference>
<dbReference type="InterPro" id="IPR001214">
    <property type="entry name" value="SET_dom"/>
</dbReference>
<organism evidence="2 3">
    <name type="scientific">Culex pipiens pipiens</name>
    <name type="common">Northern house mosquito</name>
    <dbReference type="NCBI Taxonomy" id="38569"/>
    <lineage>
        <taxon>Eukaryota</taxon>
        <taxon>Metazoa</taxon>
        <taxon>Ecdysozoa</taxon>
        <taxon>Arthropoda</taxon>
        <taxon>Hexapoda</taxon>
        <taxon>Insecta</taxon>
        <taxon>Pterygota</taxon>
        <taxon>Neoptera</taxon>
        <taxon>Endopterygota</taxon>
        <taxon>Diptera</taxon>
        <taxon>Nematocera</taxon>
        <taxon>Culicoidea</taxon>
        <taxon>Culicidae</taxon>
        <taxon>Culicinae</taxon>
        <taxon>Culicini</taxon>
        <taxon>Culex</taxon>
        <taxon>Culex</taxon>
    </lineage>
</organism>
<dbReference type="InterPro" id="IPR046341">
    <property type="entry name" value="SET_dom_sf"/>
</dbReference>